<keyword evidence="8" id="KW-1185">Reference proteome</keyword>
<dbReference type="SUPFAM" id="SSF51556">
    <property type="entry name" value="Metallo-dependent hydrolases"/>
    <property type="match status" value="1"/>
</dbReference>
<dbReference type="PANTHER" id="PTHR11113:SF2">
    <property type="entry name" value="ADENINE DEAMINASE"/>
    <property type="match status" value="1"/>
</dbReference>
<protein>
    <recommendedName>
        <fullName evidence="2">adenine deaminase</fullName>
        <ecNumber evidence="2">3.5.4.2</ecNumber>
    </recommendedName>
</protein>
<proteinExistence type="inferred from homology"/>
<organism evidence="7 8">
    <name type="scientific">Haladaptatus pallidirubidus</name>
    <dbReference type="NCBI Taxonomy" id="1008152"/>
    <lineage>
        <taxon>Archaea</taxon>
        <taxon>Methanobacteriati</taxon>
        <taxon>Methanobacteriota</taxon>
        <taxon>Stenosarchaea group</taxon>
        <taxon>Halobacteria</taxon>
        <taxon>Halobacteriales</taxon>
        <taxon>Haladaptataceae</taxon>
        <taxon>Haladaptatus</taxon>
    </lineage>
</organism>
<dbReference type="PROSITE" id="PS01137">
    <property type="entry name" value="TATD_1"/>
    <property type="match status" value="1"/>
</dbReference>
<name>A0AAV3UCZ8_9EURY</name>
<dbReference type="EMBL" id="BAABKX010000001">
    <property type="protein sequence ID" value="GAA5043686.1"/>
    <property type="molecule type" value="Genomic_DNA"/>
</dbReference>
<evidence type="ECO:0000259" key="6">
    <source>
        <dbReference type="Pfam" id="PF13382"/>
    </source>
</evidence>
<evidence type="ECO:0000259" key="5">
    <source>
        <dbReference type="Pfam" id="PF01979"/>
    </source>
</evidence>
<comment type="similarity">
    <text evidence="1">Belongs to the metallo-dependent hydrolases superfamily. Adenine deaminase family.</text>
</comment>
<dbReference type="RefSeq" id="WP_227775667.1">
    <property type="nucleotide sequence ID" value="NZ_BAABKX010000001.1"/>
</dbReference>
<dbReference type="Gene3D" id="2.30.40.10">
    <property type="entry name" value="Urease, subunit C, domain 1"/>
    <property type="match status" value="1"/>
</dbReference>
<evidence type="ECO:0000256" key="2">
    <source>
        <dbReference type="ARBA" id="ARBA00012782"/>
    </source>
</evidence>
<dbReference type="Pfam" id="PF01979">
    <property type="entry name" value="Amidohydro_1"/>
    <property type="match status" value="1"/>
</dbReference>
<dbReference type="PANTHER" id="PTHR11113">
    <property type="entry name" value="N-ACETYLGLUCOSAMINE-6-PHOSPHATE DEACETYLASE"/>
    <property type="match status" value="1"/>
</dbReference>
<dbReference type="EC" id="3.5.4.2" evidence="2"/>
<dbReference type="GO" id="GO:0000034">
    <property type="term" value="F:adenine deaminase activity"/>
    <property type="evidence" value="ECO:0007669"/>
    <property type="project" value="UniProtKB-EC"/>
</dbReference>
<dbReference type="GeneID" id="68611434"/>
<gene>
    <name evidence="7" type="primary">ade</name>
    <name evidence="7" type="ORF">GCM10025751_08830</name>
</gene>
<evidence type="ECO:0000256" key="1">
    <source>
        <dbReference type="ARBA" id="ARBA00006773"/>
    </source>
</evidence>
<feature type="domain" description="Adenine deaminase C-terminal" evidence="6">
    <location>
        <begin position="399"/>
        <end position="558"/>
    </location>
</feature>
<dbReference type="Proteomes" id="UP001501729">
    <property type="component" value="Unassembled WGS sequence"/>
</dbReference>
<dbReference type="InterPro" id="IPR011059">
    <property type="entry name" value="Metal-dep_hydrolase_composite"/>
</dbReference>
<dbReference type="AlphaFoldDB" id="A0AAV3UCZ8"/>
<dbReference type="Pfam" id="PF13382">
    <property type="entry name" value="Adenine_deam_C"/>
    <property type="match status" value="1"/>
</dbReference>
<evidence type="ECO:0000313" key="8">
    <source>
        <dbReference type="Proteomes" id="UP001501729"/>
    </source>
</evidence>
<comment type="catalytic activity">
    <reaction evidence="4">
        <text>adenine + H2O + H(+) = hypoxanthine + NH4(+)</text>
        <dbReference type="Rhea" id="RHEA:23688"/>
        <dbReference type="ChEBI" id="CHEBI:15377"/>
        <dbReference type="ChEBI" id="CHEBI:15378"/>
        <dbReference type="ChEBI" id="CHEBI:16708"/>
        <dbReference type="ChEBI" id="CHEBI:17368"/>
        <dbReference type="ChEBI" id="CHEBI:28938"/>
        <dbReference type="EC" id="3.5.4.2"/>
    </reaction>
</comment>
<evidence type="ECO:0000256" key="4">
    <source>
        <dbReference type="ARBA" id="ARBA00047720"/>
    </source>
</evidence>
<evidence type="ECO:0000313" key="7">
    <source>
        <dbReference type="EMBL" id="GAA5043686.1"/>
    </source>
</evidence>
<feature type="domain" description="Amidohydrolase-related" evidence="5">
    <location>
        <begin position="67"/>
        <end position="345"/>
    </location>
</feature>
<keyword evidence="3" id="KW-0378">Hydrolase</keyword>
<dbReference type="InterPro" id="IPR006680">
    <property type="entry name" value="Amidohydro-rel"/>
</dbReference>
<reference evidence="7 8" key="1">
    <citation type="journal article" date="2019" name="Int. J. Syst. Evol. Microbiol.">
        <title>The Global Catalogue of Microorganisms (GCM) 10K type strain sequencing project: providing services to taxonomists for standard genome sequencing and annotation.</title>
        <authorList>
            <consortium name="The Broad Institute Genomics Platform"/>
            <consortium name="The Broad Institute Genome Sequencing Center for Infectious Disease"/>
            <person name="Wu L."/>
            <person name="Ma J."/>
        </authorList>
    </citation>
    <scope>NUCLEOTIDE SEQUENCE [LARGE SCALE GENOMIC DNA]</scope>
    <source>
        <strain evidence="7 8">JCM 17504</strain>
    </source>
</reference>
<accession>A0AAV3UCZ8</accession>
<dbReference type="SUPFAM" id="SSF51338">
    <property type="entry name" value="Composite domain of metallo-dependent hydrolases"/>
    <property type="match status" value="1"/>
</dbReference>
<dbReference type="InterPro" id="IPR026912">
    <property type="entry name" value="Adenine_deam_C"/>
</dbReference>
<sequence length="569" mass="61173">MNDLQPVALGEEPADLVIRNGRVLLPEPGEFQARDVVVTNNRVAALPKDATDAIGEDTNVINASDRVVSPGFIDAHTHIDLHQTFENAYHYALEGGTTTVVTEVTGFGPVFGPEGVKQMLAATSYLPIRVYATVPPQPLFDTFQPARGNPDAFANLLEDARIVGVGETDWIHAVGRDTPVEALYDRAGQIGKTVSGHAAGCSGEKLQAFATIIDDDHEAITGEEIVERVENGIHAIGRCGSIRDDMTAVGEAYEEIGADEISLSTDGMWPRELIREGYMDVVVRRAIEEGIPPADAIRMVTLNPARHFRLQNLGSLAPGNIADIVLIDDLETVNVTTVISGGEVVYNNHETTVAPRSYEYPEQFYDSVNVSTDPDQFRVPAMDEPVRAIEYREGLLSGQTTVSPPVEDDELVAAPEDDLLKVTLLDRHPEGDGTGFTGFLTGYGAFEGAVATSVVWETPGVIAVGSGDDMRRAVTHVNEMGGGWAVVRDGEVVAELPMRVAGVCSDLEVEETAKLYDAVEGALRTLGANVERPMLAVQTLTFPGVPSLKMAPSGYADIFSREVVGLRVE</sequence>
<dbReference type="InterPro" id="IPR018228">
    <property type="entry name" value="DNase_TatD-rel_CS"/>
</dbReference>
<evidence type="ECO:0000256" key="3">
    <source>
        <dbReference type="ARBA" id="ARBA00022801"/>
    </source>
</evidence>
<dbReference type="InterPro" id="IPR032466">
    <property type="entry name" value="Metal_Hydrolase"/>
</dbReference>
<dbReference type="Gene3D" id="3.20.20.140">
    <property type="entry name" value="Metal-dependent hydrolases"/>
    <property type="match status" value="1"/>
</dbReference>
<comment type="caution">
    <text evidence="7">The sequence shown here is derived from an EMBL/GenBank/DDBJ whole genome shotgun (WGS) entry which is preliminary data.</text>
</comment>